<evidence type="ECO:0000256" key="5">
    <source>
        <dbReference type="ARBA" id="ARBA00023186"/>
    </source>
</evidence>
<evidence type="ECO:0000256" key="6">
    <source>
        <dbReference type="SAM" id="SignalP"/>
    </source>
</evidence>
<dbReference type="PANTHER" id="PTHR30251">
    <property type="entry name" value="PILUS ASSEMBLY CHAPERONE"/>
    <property type="match status" value="1"/>
</dbReference>
<dbReference type="SUPFAM" id="SSF49584">
    <property type="entry name" value="Periplasmic chaperone C-domain"/>
    <property type="match status" value="1"/>
</dbReference>
<feature type="domain" description="Pili assembly chaperone C-terminal" evidence="8">
    <location>
        <begin position="184"/>
        <end position="240"/>
    </location>
</feature>
<dbReference type="AlphaFoldDB" id="W0LD11"/>
<keyword evidence="10" id="KW-1185">Reference proteome</keyword>
<evidence type="ECO:0000259" key="8">
    <source>
        <dbReference type="Pfam" id="PF02753"/>
    </source>
</evidence>
<evidence type="ECO:0000259" key="7">
    <source>
        <dbReference type="Pfam" id="PF00345"/>
    </source>
</evidence>
<dbReference type="SUPFAM" id="SSF49354">
    <property type="entry name" value="PapD-like"/>
    <property type="match status" value="1"/>
</dbReference>
<feature type="signal peptide" evidence="6">
    <location>
        <begin position="1"/>
        <end position="26"/>
    </location>
</feature>
<dbReference type="Gene3D" id="2.60.40.10">
    <property type="entry name" value="Immunoglobulins"/>
    <property type="match status" value="2"/>
</dbReference>
<dbReference type="GO" id="GO:0071555">
    <property type="term" value="P:cell wall organization"/>
    <property type="evidence" value="ECO:0007669"/>
    <property type="project" value="InterPro"/>
</dbReference>
<dbReference type="InterPro" id="IPR050643">
    <property type="entry name" value="Periplasmic_pilus_chap"/>
</dbReference>
<keyword evidence="4" id="KW-0574">Periplasm</keyword>
<dbReference type="PATRIC" id="fig|1441930.4.peg.4054"/>
<gene>
    <name evidence="9" type="ORF">Z042_20540</name>
</gene>
<evidence type="ECO:0000313" key="10">
    <source>
        <dbReference type="Proteomes" id="UP000019030"/>
    </source>
</evidence>
<dbReference type="InterPro" id="IPR036316">
    <property type="entry name" value="Pili_assmbl_chap_C_dom_sf"/>
</dbReference>
<proteinExistence type="inferred from homology"/>
<evidence type="ECO:0000256" key="2">
    <source>
        <dbReference type="ARBA" id="ARBA00007399"/>
    </source>
</evidence>
<dbReference type="KEGG" id="sfo:Z042_20540"/>
<comment type="similarity">
    <text evidence="2">Belongs to the periplasmic pilus chaperone family.</text>
</comment>
<keyword evidence="5" id="KW-0143">Chaperone</keyword>
<evidence type="ECO:0008006" key="11">
    <source>
        <dbReference type="Google" id="ProtNLM"/>
    </source>
</evidence>
<dbReference type="OrthoDB" id="6454474at2"/>
<feature type="chain" id="PRO_5004791870" description="Molecular chaperone" evidence="6">
    <location>
        <begin position="27"/>
        <end position="248"/>
    </location>
</feature>
<evidence type="ECO:0000313" key="9">
    <source>
        <dbReference type="EMBL" id="AHG21728.1"/>
    </source>
</evidence>
<dbReference type="STRING" id="1441930.Z042_20540"/>
<dbReference type="InterPro" id="IPR008962">
    <property type="entry name" value="PapD-like_sf"/>
</dbReference>
<dbReference type="Pfam" id="PF02753">
    <property type="entry name" value="PapD_C"/>
    <property type="match status" value="1"/>
</dbReference>
<dbReference type="GO" id="GO:0030288">
    <property type="term" value="C:outer membrane-bounded periplasmic space"/>
    <property type="evidence" value="ECO:0007669"/>
    <property type="project" value="InterPro"/>
</dbReference>
<dbReference type="Proteomes" id="UP000019030">
    <property type="component" value="Chromosome"/>
</dbReference>
<evidence type="ECO:0000256" key="1">
    <source>
        <dbReference type="ARBA" id="ARBA00004418"/>
    </source>
</evidence>
<dbReference type="Pfam" id="PF00345">
    <property type="entry name" value="PapD_N"/>
    <property type="match status" value="1"/>
</dbReference>
<reference evidence="9 10" key="2">
    <citation type="submission" date="2015-03" db="EMBL/GenBank/DDBJ databases">
        <authorList>
            <person name="Chan K.-G."/>
        </authorList>
    </citation>
    <scope>NUCLEOTIDE SEQUENCE [LARGE SCALE GENOMIC DNA]</scope>
    <source>
        <strain evidence="9 10">RB-25</strain>
    </source>
</reference>
<dbReference type="InterPro" id="IPR016148">
    <property type="entry name" value="Pili_assmbl_chaperone_C"/>
</dbReference>
<evidence type="ECO:0000256" key="3">
    <source>
        <dbReference type="ARBA" id="ARBA00022729"/>
    </source>
</evidence>
<dbReference type="PANTHER" id="PTHR30251:SF2">
    <property type="entry name" value="FIMBRIAL CHAPERONE YADV-RELATED"/>
    <property type="match status" value="1"/>
</dbReference>
<feature type="domain" description="Pili assembly chaperone N-terminal" evidence="7">
    <location>
        <begin position="31"/>
        <end position="161"/>
    </location>
</feature>
<protein>
    <recommendedName>
        <fullName evidence="11">Molecular chaperone</fullName>
    </recommendedName>
</protein>
<sequence>MINRRFHHIAGLLLCMALLLPGMAAAQGAPGLTLQSTRVIYPASASGGITFNVTNNTDTPYLMQSRVRDWGSNIESQVDSPAPFVALPPLQRVAPGEKLTLRIRLMNSYLRQDREAVFTLAIKAIPAQPEAPQANKAAGGNDALVLATQNQLKLFYRPAGLPTYGADKVAQQLRFQLQGDRLRVDNPTPFWATFGALTVGGQAVETPAMVPPLGQQTYSLAAKTTAGELAWQLVNDQGSLTPRQTRML</sequence>
<organism evidence="9 10">
    <name type="scientific">Chania multitudinisentens RB-25</name>
    <dbReference type="NCBI Taxonomy" id="1441930"/>
    <lineage>
        <taxon>Bacteria</taxon>
        <taxon>Pseudomonadati</taxon>
        <taxon>Pseudomonadota</taxon>
        <taxon>Gammaproteobacteria</taxon>
        <taxon>Enterobacterales</taxon>
        <taxon>Yersiniaceae</taxon>
        <taxon>Chania</taxon>
    </lineage>
</organism>
<dbReference type="EMBL" id="CP007044">
    <property type="protein sequence ID" value="AHG21728.1"/>
    <property type="molecule type" value="Genomic_DNA"/>
</dbReference>
<dbReference type="InterPro" id="IPR001829">
    <property type="entry name" value="Pili_assmbl_chaperone_bac"/>
</dbReference>
<evidence type="ECO:0000256" key="4">
    <source>
        <dbReference type="ARBA" id="ARBA00022764"/>
    </source>
</evidence>
<dbReference type="InterPro" id="IPR016147">
    <property type="entry name" value="Pili_assmbl_chaperone_N"/>
</dbReference>
<dbReference type="PRINTS" id="PR00969">
    <property type="entry name" value="CHAPERONPILI"/>
</dbReference>
<keyword evidence="3 6" id="KW-0732">Signal</keyword>
<dbReference type="RefSeq" id="WP_024911662.1">
    <property type="nucleotide sequence ID" value="NZ_CP007044.2"/>
</dbReference>
<accession>W0LD11</accession>
<dbReference type="InterPro" id="IPR013783">
    <property type="entry name" value="Ig-like_fold"/>
</dbReference>
<name>W0LD11_9GAMM</name>
<reference evidence="9 10" key="1">
    <citation type="submission" date="2014-01" db="EMBL/GenBank/DDBJ databases">
        <title>Isolation of Serratia multitudinisentens RB-25 from Ex-Landfill site.</title>
        <authorList>
            <person name="Robson E.H.J."/>
        </authorList>
    </citation>
    <scope>NUCLEOTIDE SEQUENCE [LARGE SCALE GENOMIC DNA]</scope>
    <source>
        <strain evidence="9 10">RB-25</strain>
    </source>
</reference>
<dbReference type="HOGENOM" id="CLU_070768_2_0_6"/>
<dbReference type="eggNOG" id="COG3121">
    <property type="taxonomic scope" value="Bacteria"/>
</dbReference>
<comment type="subcellular location">
    <subcellularLocation>
        <location evidence="1">Periplasm</location>
    </subcellularLocation>
</comment>